<dbReference type="eggNOG" id="KOG2861">
    <property type="taxonomic scope" value="Eukaryota"/>
</dbReference>
<dbReference type="FunCoup" id="H2AVA7">
    <property type="interactions" value="90"/>
</dbReference>
<dbReference type="InParanoid" id="H2AVA7"/>
<gene>
    <name evidence="4" type="primary">KAFR0E01530</name>
    <name evidence="4" type="ORF">KAFR_0E01530</name>
</gene>
<dbReference type="InterPro" id="IPR051624">
    <property type="entry name" value="RMD1/Sad1-interacting"/>
</dbReference>
<dbReference type="Pfam" id="PF02582">
    <property type="entry name" value="DUF155"/>
    <property type="match status" value="1"/>
</dbReference>
<protein>
    <recommendedName>
        <fullName evidence="3">DUF155 domain-containing protein</fullName>
    </recommendedName>
</protein>
<keyword evidence="2" id="KW-1133">Transmembrane helix</keyword>
<dbReference type="EMBL" id="HE650825">
    <property type="protein sequence ID" value="CCF58307.1"/>
    <property type="molecule type" value="Genomic_DNA"/>
</dbReference>
<organism evidence="4 5">
    <name type="scientific">Kazachstania africana (strain ATCC 22294 / BCRC 22015 / CBS 2517 / CECT 1963 / NBRC 1671 / NRRL Y-8276)</name>
    <name type="common">Yeast</name>
    <name type="synonym">Kluyveromyces africanus</name>
    <dbReference type="NCBI Taxonomy" id="1071382"/>
    <lineage>
        <taxon>Eukaryota</taxon>
        <taxon>Fungi</taxon>
        <taxon>Dikarya</taxon>
        <taxon>Ascomycota</taxon>
        <taxon>Saccharomycotina</taxon>
        <taxon>Saccharomycetes</taxon>
        <taxon>Saccharomycetales</taxon>
        <taxon>Saccharomycetaceae</taxon>
        <taxon>Kazachstania</taxon>
    </lineage>
</organism>
<dbReference type="Proteomes" id="UP000005220">
    <property type="component" value="Chromosome 5"/>
</dbReference>
<evidence type="ECO:0000313" key="5">
    <source>
        <dbReference type="Proteomes" id="UP000005220"/>
    </source>
</evidence>
<dbReference type="GeneID" id="13882886"/>
<accession>H2AVA7</accession>
<dbReference type="HOGENOM" id="CLU_011220_0_0_1"/>
<dbReference type="PANTHER" id="PTHR16255:SF1">
    <property type="entry name" value="REQUIRED FOR MEIOTIC NUCLEAR DIVISION PROTEIN 1 HOMOLOG"/>
    <property type="match status" value="1"/>
</dbReference>
<sequence>MFLRPQFILRSLTRNLGSTAVLGVAQKNFKISNSSAISSSKYLRRSIVKQPQIKELTNKLVENFKVSSCTSVTTSERYDLDKCYDILVKKNFKITKLIPNEVLLLEFEKGTVFIMGSDGATVSWGIEENVLRSEIIPLIENACINPLSENEFEIEDMDYIELRKSEDLSFVQDICDREDDNSFLLGDLIMINSVGPLYGVMDKVAFSSGLSRSTMLAVLENKMETHIKETRKVTEKISKGVTNTKMKEKDVLRFIGRLFMIRGQLNLYSELIETPDLYWSETQLEEIFKKISNYLDMKPRISILNSKLDYSTEECRLLISLLNERKSSFLEWIIIYLIAFELFFELYHYYERKKYEKDYVNIN</sequence>
<dbReference type="InterPro" id="IPR003734">
    <property type="entry name" value="DUF155"/>
</dbReference>
<evidence type="ECO:0000313" key="4">
    <source>
        <dbReference type="EMBL" id="CCF58307.1"/>
    </source>
</evidence>
<feature type="transmembrane region" description="Helical" evidence="2">
    <location>
        <begin position="329"/>
        <end position="347"/>
    </location>
</feature>
<dbReference type="AlphaFoldDB" id="H2AVA7"/>
<evidence type="ECO:0000256" key="2">
    <source>
        <dbReference type="SAM" id="Phobius"/>
    </source>
</evidence>
<dbReference type="OrthoDB" id="242766at2759"/>
<keyword evidence="5" id="KW-1185">Reference proteome</keyword>
<dbReference type="RefSeq" id="XP_003957442.1">
    <property type="nucleotide sequence ID" value="XM_003957393.1"/>
</dbReference>
<feature type="domain" description="DUF155" evidence="3">
    <location>
        <begin position="117"/>
        <end position="305"/>
    </location>
</feature>
<keyword evidence="2" id="KW-0472">Membrane</keyword>
<dbReference type="KEGG" id="kaf:KAFR_0E01530"/>
<dbReference type="PANTHER" id="PTHR16255">
    <property type="entry name" value="REQUIRED FOR MEIOTIC NUCLEAR DIVISION PROTEIN 1 HOMOLOG"/>
    <property type="match status" value="1"/>
</dbReference>
<keyword evidence="2" id="KW-0812">Transmembrane</keyword>
<proteinExistence type="inferred from homology"/>
<dbReference type="GO" id="GO:0005743">
    <property type="term" value="C:mitochondrial inner membrane"/>
    <property type="evidence" value="ECO:0007669"/>
    <property type="project" value="EnsemblFungi"/>
</dbReference>
<dbReference type="GO" id="GO:0070131">
    <property type="term" value="P:positive regulation of mitochondrial translation"/>
    <property type="evidence" value="ECO:0007669"/>
    <property type="project" value="TreeGrafter"/>
</dbReference>
<evidence type="ECO:0000256" key="1">
    <source>
        <dbReference type="ARBA" id="ARBA00008306"/>
    </source>
</evidence>
<comment type="similarity">
    <text evidence="1">Belongs to the RMD1/sif2 family.</text>
</comment>
<name>H2AVA7_KAZAF</name>
<evidence type="ECO:0000259" key="3">
    <source>
        <dbReference type="Pfam" id="PF02582"/>
    </source>
</evidence>
<reference evidence="4 5" key="1">
    <citation type="journal article" date="2011" name="Proc. Natl. Acad. Sci. U.S.A.">
        <title>Evolutionary erosion of yeast sex chromosomes by mating-type switching accidents.</title>
        <authorList>
            <person name="Gordon J.L."/>
            <person name="Armisen D."/>
            <person name="Proux-Wera E."/>
            <person name="Oheigeartaigh S.S."/>
            <person name="Byrne K.P."/>
            <person name="Wolfe K.H."/>
        </authorList>
    </citation>
    <scope>NUCLEOTIDE SEQUENCE [LARGE SCALE GENOMIC DNA]</scope>
    <source>
        <strain evidence="5">ATCC 22294 / BCRC 22015 / CBS 2517 / CECT 1963 / NBRC 1671 / NRRL Y-8276</strain>
    </source>
</reference>